<protein>
    <submittedName>
        <fullName evidence="1">Uncharacterized protein</fullName>
    </submittedName>
</protein>
<evidence type="ECO:0000313" key="1">
    <source>
        <dbReference type="EnsemblPlants" id="Bo2g067960.1"/>
    </source>
</evidence>
<dbReference type="EnsemblPlants" id="Bo2g067960.1">
    <property type="protein sequence ID" value="Bo2g067960.1"/>
    <property type="gene ID" value="Bo2g067960"/>
</dbReference>
<name>A0A0D3APK0_BRAOL</name>
<reference evidence="1 2" key="1">
    <citation type="journal article" date="2014" name="Genome Biol.">
        <title>Transcriptome and methylome profiling reveals relics of genome dominance in the mesopolyploid Brassica oleracea.</title>
        <authorList>
            <person name="Parkin I.A."/>
            <person name="Koh C."/>
            <person name="Tang H."/>
            <person name="Robinson S.J."/>
            <person name="Kagale S."/>
            <person name="Clarke W.E."/>
            <person name="Town C.D."/>
            <person name="Nixon J."/>
            <person name="Krishnakumar V."/>
            <person name="Bidwell S.L."/>
            <person name="Denoeud F."/>
            <person name="Belcram H."/>
            <person name="Links M.G."/>
            <person name="Just J."/>
            <person name="Clarke C."/>
            <person name="Bender T."/>
            <person name="Huebert T."/>
            <person name="Mason A.S."/>
            <person name="Pires J.C."/>
            <person name="Barker G."/>
            <person name="Moore J."/>
            <person name="Walley P.G."/>
            <person name="Manoli S."/>
            <person name="Batley J."/>
            <person name="Edwards D."/>
            <person name="Nelson M.N."/>
            <person name="Wang X."/>
            <person name="Paterson A.H."/>
            <person name="King G."/>
            <person name="Bancroft I."/>
            <person name="Chalhoub B."/>
            <person name="Sharpe A.G."/>
        </authorList>
    </citation>
    <scope>NUCLEOTIDE SEQUENCE</scope>
    <source>
        <strain evidence="1 2">cv. TO1000</strain>
    </source>
</reference>
<dbReference type="Proteomes" id="UP000032141">
    <property type="component" value="Chromosome C2"/>
</dbReference>
<reference evidence="1" key="2">
    <citation type="submission" date="2015-03" db="UniProtKB">
        <authorList>
            <consortium name="EnsemblPlants"/>
        </authorList>
    </citation>
    <scope>IDENTIFICATION</scope>
</reference>
<evidence type="ECO:0000313" key="2">
    <source>
        <dbReference type="Proteomes" id="UP000032141"/>
    </source>
</evidence>
<accession>A0A0D3APK0</accession>
<sequence>MKRLWREQGSGPMMSIAHRMNGYGAVVVRNISVGQWILGACRWHLSQLLA</sequence>
<keyword evidence="2" id="KW-1185">Reference proteome</keyword>
<proteinExistence type="predicted"/>
<dbReference type="Gramene" id="Bo2g067960.1">
    <property type="protein sequence ID" value="Bo2g067960.1"/>
    <property type="gene ID" value="Bo2g067960"/>
</dbReference>
<dbReference type="AlphaFoldDB" id="A0A0D3APK0"/>
<organism evidence="1 2">
    <name type="scientific">Brassica oleracea var. oleracea</name>
    <dbReference type="NCBI Taxonomy" id="109376"/>
    <lineage>
        <taxon>Eukaryota</taxon>
        <taxon>Viridiplantae</taxon>
        <taxon>Streptophyta</taxon>
        <taxon>Embryophyta</taxon>
        <taxon>Tracheophyta</taxon>
        <taxon>Spermatophyta</taxon>
        <taxon>Magnoliopsida</taxon>
        <taxon>eudicotyledons</taxon>
        <taxon>Gunneridae</taxon>
        <taxon>Pentapetalae</taxon>
        <taxon>rosids</taxon>
        <taxon>malvids</taxon>
        <taxon>Brassicales</taxon>
        <taxon>Brassicaceae</taxon>
        <taxon>Brassiceae</taxon>
        <taxon>Brassica</taxon>
    </lineage>
</organism>
<dbReference type="HOGENOM" id="CLU_3127114_0_0_1"/>